<dbReference type="eggNOG" id="KOG0700">
    <property type="taxonomic scope" value="Eukaryota"/>
</dbReference>
<dbReference type="AlphaFoldDB" id="A0A0A1UN21"/>
<dbReference type="InterPro" id="IPR036457">
    <property type="entry name" value="PPM-type-like_dom_sf"/>
</dbReference>
<dbReference type="InterPro" id="IPR000222">
    <property type="entry name" value="PP2C_BS"/>
</dbReference>
<evidence type="ECO:0000256" key="1">
    <source>
        <dbReference type="ARBA" id="ARBA00022723"/>
    </source>
</evidence>
<dbReference type="InterPro" id="IPR015655">
    <property type="entry name" value="PP2C"/>
</dbReference>
<dbReference type="GO" id="GO:0046872">
    <property type="term" value="F:metal ion binding"/>
    <property type="evidence" value="ECO:0007669"/>
    <property type="project" value="UniProtKB-KW"/>
</dbReference>
<reference evidence="7 8" key="1">
    <citation type="submission" date="2014-02" db="EMBL/GenBank/DDBJ databases">
        <title>The genome sequence of the entomopathogenic fungus Metarhizium robertsii ARSEF 2575.</title>
        <authorList>
            <person name="Giuliano Garisto Donzelli B."/>
            <person name="Roe B.A."/>
            <person name="Macmil S.L."/>
            <person name="Krasnoff S.B."/>
            <person name="Gibson D.M."/>
        </authorList>
    </citation>
    <scope>NUCLEOTIDE SEQUENCE [LARGE SCALE GENOMIC DNA]</scope>
    <source>
        <strain evidence="7 8">ARSEF 2575</strain>
    </source>
</reference>
<evidence type="ECO:0000259" key="6">
    <source>
        <dbReference type="PROSITE" id="PS51746"/>
    </source>
</evidence>
<evidence type="ECO:0000256" key="5">
    <source>
        <dbReference type="SAM" id="MobiDB-lite"/>
    </source>
</evidence>
<keyword evidence="2 4" id="KW-0378">Hydrolase</keyword>
<evidence type="ECO:0000256" key="2">
    <source>
        <dbReference type="ARBA" id="ARBA00022801"/>
    </source>
</evidence>
<dbReference type="PROSITE" id="PS51746">
    <property type="entry name" value="PPM_2"/>
    <property type="match status" value="1"/>
</dbReference>
<keyword evidence="3 4" id="KW-0904">Protein phosphatase</keyword>
<evidence type="ECO:0000256" key="3">
    <source>
        <dbReference type="ARBA" id="ARBA00022912"/>
    </source>
</evidence>
<dbReference type="PROSITE" id="PS01032">
    <property type="entry name" value="PPM_1"/>
    <property type="match status" value="1"/>
</dbReference>
<gene>
    <name evidence="7" type="ORF">X797_010408</name>
</gene>
<dbReference type="SUPFAM" id="SSF81606">
    <property type="entry name" value="PP2C-like"/>
    <property type="match status" value="1"/>
</dbReference>
<dbReference type="EMBL" id="JELW01000049">
    <property type="protein sequence ID" value="EXU96446.1"/>
    <property type="molecule type" value="Genomic_DNA"/>
</dbReference>
<dbReference type="PANTHER" id="PTHR13832">
    <property type="entry name" value="PROTEIN PHOSPHATASE 2C"/>
    <property type="match status" value="1"/>
</dbReference>
<dbReference type="GO" id="GO:0004741">
    <property type="term" value="F:[pyruvate dehydrogenase (acetyl-transferring)]-phosphatase activity"/>
    <property type="evidence" value="ECO:0007669"/>
    <property type="project" value="TreeGrafter"/>
</dbReference>
<evidence type="ECO:0000256" key="4">
    <source>
        <dbReference type="RuleBase" id="RU003465"/>
    </source>
</evidence>
<feature type="domain" description="PPM-type phosphatase" evidence="6">
    <location>
        <begin position="115"/>
        <end position="480"/>
    </location>
</feature>
<accession>A0A0A1UN21</accession>
<organism evidence="7 8">
    <name type="scientific">Metarhizium robertsii</name>
    <dbReference type="NCBI Taxonomy" id="568076"/>
    <lineage>
        <taxon>Eukaryota</taxon>
        <taxon>Fungi</taxon>
        <taxon>Dikarya</taxon>
        <taxon>Ascomycota</taxon>
        <taxon>Pezizomycotina</taxon>
        <taxon>Sordariomycetes</taxon>
        <taxon>Hypocreomycetidae</taxon>
        <taxon>Hypocreales</taxon>
        <taxon>Clavicipitaceae</taxon>
        <taxon>Metarhizium</taxon>
    </lineage>
</organism>
<keyword evidence="1" id="KW-0479">Metal-binding</keyword>
<dbReference type="OrthoDB" id="420076at2759"/>
<dbReference type="Pfam" id="PF00481">
    <property type="entry name" value="PP2C"/>
    <property type="match status" value="1"/>
</dbReference>
<evidence type="ECO:0000313" key="7">
    <source>
        <dbReference type="EMBL" id="EXU96446.1"/>
    </source>
</evidence>
<comment type="caution">
    <text evidence="7">The sequence shown here is derived from an EMBL/GenBank/DDBJ whole genome shotgun (WGS) entry which is preliminary data.</text>
</comment>
<protein>
    <submittedName>
        <fullName evidence="7">Protein phosphatase 2C family protein</fullName>
    </submittedName>
</protein>
<dbReference type="SMART" id="SM00332">
    <property type="entry name" value="PP2Cc"/>
    <property type="match status" value="1"/>
</dbReference>
<dbReference type="PANTHER" id="PTHR13832:SF792">
    <property type="entry name" value="GM14286P"/>
    <property type="match status" value="1"/>
</dbReference>
<dbReference type="InterPro" id="IPR001932">
    <property type="entry name" value="PPM-type_phosphatase-like_dom"/>
</dbReference>
<proteinExistence type="inferred from homology"/>
<name>A0A0A1UN21_9HYPO</name>
<dbReference type="CDD" id="cd00143">
    <property type="entry name" value="PP2Cc"/>
    <property type="match status" value="1"/>
</dbReference>
<dbReference type="Proteomes" id="UP000030151">
    <property type="component" value="Unassembled WGS sequence"/>
</dbReference>
<dbReference type="GO" id="GO:0005739">
    <property type="term" value="C:mitochondrion"/>
    <property type="evidence" value="ECO:0007669"/>
    <property type="project" value="TreeGrafter"/>
</dbReference>
<sequence>MFRRTTTARLVISRHRHPPHPRVSCLNTNNYSSSSQPPRDSPGTIAVTFGALIAGACGFYSISQSGASHSVPSLVEPADEGHIPVRSPVEVYSLKAADAKVRQQATSFTFDGHNGHGRIDVVRVASNNPVEDEWAVAVGKGVGGNKTLYAGVYDGHAGWATSAVLRQALIPYVSHAVSRIAASTSPELIDSAIKSAFSNLDARIMNEAKYAAQGAAAAEPGSAAVLAAIAPAVSGSCALLSMYEPASSMLRTAVTGDSRAVLGSWSDEAGGYSAVALSKDQTGFNQDEVRRLDKAHPGEIGDMIDPKTGRLLGIAITRGFGDHRWKLSKDAVTSLQGNFYGFAGRPGYKSPPYMTAEPEVTTRKVATKDFVILASDGLWDVISNDDAVECVSRWLAAKKAGKPETVIDAKTALTVGEDGWPSYKATPEFFAIEDLDNAAVCLVKNALGGNRRTLFCGSMTAYSPVSRYIRDDVTVQVVFFQDPYGSTTK</sequence>
<dbReference type="Gene3D" id="3.60.40.10">
    <property type="entry name" value="PPM-type phosphatase domain"/>
    <property type="match status" value="1"/>
</dbReference>
<comment type="similarity">
    <text evidence="4">Belongs to the PP2C family.</text>
</comment>
<evidence type="ECO:0000313" key="8">
    <source>
        <dbReference type="Proteomes" id="UP000030151"/>
    </source>
</evidence>
<dbReference type="HOGENOM" id="CLU_021928_1_1_1"/>
<feature type="region of interest" description="Disordered" evidence="5">
    <location>
        <begin position="1"/>
        <end position="42"/>
    </location>
</feature>
<feature type="compositionally biased region" description="Polar residues" evidence="5">
    <location>
        <begin position="25"/>
        <end position="38"/>
    </location>
</feature>